<organism evidence="1">
    <name type="scientific">Sesamum latifolium</name>
    <dbReference type="NCBI Taxonomy" id="2727402"/>
    <lineage>
        <taxon>Eukaryota</taxon>
        <taxon>Viridiplantae</taxon>
        <taxon>Streptophyta</taxon>
        <taxon>Embryophyta</taxon>
        <taxon>Tracheophyta</taxon>
        <taxon>Spermatophyta</taxon>
        <taxon>Magnoliopsida</taxon>
        <taxon>eudicotyledons</taxon>
        <taxon>Gunneridae</taxon>
        <taxon>Pentapetalae</taxon>
        <taxon>asterids</taxon>
        <taxon>lamiids</taxon>
        <taxon>Lamiales</taxon>
        <taxon>Pedaliaceae</taxon>
        <taxon>Sesamum</taxon>
    </lineage>
</organism>
<reference evidence="1" key="1">
    <citation type="submission" date="2020-06" db="EMBL/GenBank/DDBJ databases">
        <authorList>
            <person name="Li T."/>
            <person name="Hu X."/>
            <person name="Zhang T."/>
            <person name="Song X."/>
            <person name="Zhang H."/>
            <person name="Dai N."/>
            <person name="Sheng W."/>
            <person name="Hou X."/>
            <person name="Wei L."/>
        </authorList>
    </citation>
    <scope>NUCLEOTIDE SEQUENCE</scope>
    <source>
        <strain evidence="1">KEN1</strain>
        <tissue evidence="1">Leaf</tissue>
    </source>
</reference>
<gene>
    <name evidence="1" type="ORF">Slati_1394000</name>
</gene>
<evidence type="ECO:0000313" key="1">
    <source>
        <dbReference type="EMBL" id="KAL0448376.1"/>
    </source>
</evidence>
<evidence type="ECO:0008006" key="2">
    <source>
        <dbReference type="Google" id="ProtNLM"/>
    </source>
</evidence>
<sequence>MVEELPAHFRATSHLPAYNGATDPAVHLCKFENATLLHSNKKCWKSAISLFDVKLEEKETLRAYIERFNKAILQVPATHPKILISAITQGLSSGPLFGSLAKKPVFDFYDLLALADMYINLKEAQLTKKDKDLPPARAGESREDDLISLIPKMSTAPLITSPAWMLMATD</sequence>
<reference evidence="1" key="2">
    <citation type="journal article" date="2024" name="Plant">
        <title>Genomic evolution and insights into agronomic trait innovations of Sesamum species.</title>
        <authorList>
            <person name="Miao H."/>
            <person name="Wang L."/>
            <person name="Qu L."/>
            <person name="Liu H."/>
            <person name="Sun Y."/>
            <person name="Le M."/>
            <person name="Wang Q."/>
            <person name="Wei S."/>
            <person name="Zheng Y."/>
            <person name="Lin W."/>
            <person name="Duan Y."/>
            <person name="Cao H."/>
            <person name="Xiong S."/>
            <person name="Wang X."/>
            <person name="Wei L."/>
            <person name="Li C."/>
            <person name="Ma Q."/>
            <person name="Ju M."/>
            <person name="Zhao R."/>
            <person name="Li G."/>
            <person name="Mu C."/>
            <person name="Tian Q."/>
            <person name="Mei H."/>
            <person name="Zhang T."/>
            <person name="Gao T."/>
            <person name="Zhang H."/>
        </authorList>
    </citation>
    <scope>NUCLEOTIDE SEQUENCE</scope>
    <source>
        <strain evidence="1">KEN1</strain>
    </source>
</reference>
<dbReference type="AlphaFoldDB" id="A0AAW2X8C6"/>
<accession>A0AAW2X8C6</accession>
<name>A0AAW2X8C6_9LAMI</name>
<protein>
    <recommendedName>
        <fullName evidence="2">Reverse transcriptase</fullName>
    </recommendedName>
</protein>
<dbReference type="EMBL" id="JACGWN010000005">
    <property type="protein sequence ID" value="KAL0448376.1"/>
    <property type="molecule type" value="Genomic_DNA"/>
</dbReference>
<proteinExistence type="predicted"/>
<comment type="caution">
    <text evidence="1">The sequence shown here is derived from an EMBL/GenBank/DDBJ whole genome shotgun (WGS) entry which is preliminary data.</text>
</comment>